<proteinExistence type="predicted"/>
<evidence type="ECO:0000313" key="5">
    <source>
        <dbReference type="EMBL" id="RLV48399.1"/>
    </source>
</evidence>
<evidence type="ECO:0000256" key="3">
    <source>
        <dbReference type="ARBA" id="ARBA00022691"/>
    </source>
</evidence>
<dbReference type="Gene3D" id="3.40.50.150">
    <property type="entry name" value="Vaccinia Virus protein VP39"/>
    <property type="match status" value="1"/>
</dbReference>
<evidence type="ECO:0000313" key="6">
    <source>
        <dbReference type="Proteomes" id="UP000281708"/>
    </source>
</evidence>
<dbReference type="AlphaFoldDB" id="A0A3L8P1C2"/>
<dbReference type="PANTHER" id="PTHR43464">
    <property type="entry name" value="METHYLTRANSFERASE"/>
    <property type="match status" value="1"/>
</dbReference>
<keyword evidence="6" id="KW-1185">Reference proteome</keyword>
<evidence type="ECO:0000256" key="1">
    <source>
        <dbReference type="ARBA" id="ARBA00022603"/>
    </source>
</evidence>
<dbReference type="PANTHER" id="PTHR43464:SF19">
    <property type="entry name" value="UBIQUINONE BIOSYNTHESIS O-METHYLTRANSFERASE, MITOCHONDRIAL"/>
    <property type="match status" value="1"/>
</dbReference>
<feature type="domain" description="Methyltransferase" evidence="4">
    <location>
        <begin position="55"/>
        <end position="147"/>
    </location>
</feature>
<dbReference type="Proteomes" id="UP000281708">
    <property type="component" value="Unassembled WGS sequence"/>
</dbReference>
<dbReference type="CDD" id="cd02440">
    <property type="entry name" value="AdoMet_MTases"/>
    <property type="match status" value="1"/>
</dbReference>
<keyword evidence="3" id="KW-0949">S-adenosyl-L-methionine</keyword>
<organism evidence="5 6">
    <name type="scientific">Nocardioides mangrovicus</name>
    <dbReference type="NCBI Taxonomy" id="2478913"/>
    <lineage>
        <taxon>Bacteria</taxon>
        <taxon>Bacillati</taxon>
        <taxon>Actinomycetota</taxon>
        <taxon>Actinomycetes</taxon>
        <taxon>Propionibacteriales</taxon>
        <taxon>Nocardioidaceae</taxon>
        <taxon>Nocardioides</taxon>
    </lineage>
</organism>
<dbReference type="EMBL" id="RDBE01000010">
    <property type="protein sequence ID" value="RLV48399.1"/>
    <property type="molecule type" value="Genomic_DNA"/>
</dbReference>
<name>A0A3L8P1C2_9ACTN</name>
<dbReference type="GO" id="GO:0032259">
    <property type="term" value="P:methylation"/>
    <property type="evidence" value="ECO:0007669"/>
    <property type="project" value="UniProtKB-KW"/>
</dbReference>
<keyword evidence="1 5" id="KW-0489">Methyltransferase</keyword>
<gene>
    <name evidence="5" type="ORF">D9V37_17330</name>
</gene>
<dbReference type="Pfam" id="PF13649">
    <property type="entry name" value="Methyltransf_25"/>
    <property type="match status" value="1"/>
</dbReference>
<protein>
    <submittedName>
        <fullName evidence="5">Class I SAM-dependent methyltransferase</fullName>
    </submittedName>
</protein>
<dbReference type="InterPro" id="IPR041698">
    <property type="entry name" value="Methyltransf_25"/>
</dbReference>
<evidence type="ECO:0000256" key="2">
    <source>
        <dbReference type="ARBA" id="ARBA00022679"/>
    </source>
</evidence>
<keyword evidence="2 5" id="KW-0808">Transferase</keyword>
<dbReference type="OrthoDB" id="3172472at2"/>
<dbReference type="InterPro" id="IPR029063">
    <property type="entry name" value="SAM-dependent_MTases_sf"/>
</dbReference>
<comment type="caution">
    <text evidence="5">The sequence shown here is derived from an EMBL/GenBank/DDBJ whole genome shotgun (WGS) entry which is preliminary data.</text>
</comment>
<dbReference type="SUPFAM" id="SSF53335">
    <property type="entry name" value="S-adenosyl-L-methionine-dependent methyltransferases"/>
    <property type="match status" value="1"/>
</dbReference>
<evidence type="ECO:0000259" key="4">
    <source>
        <dbReference type="Pfam" id="PF13649"/>
    </source>
</evidence>
<dbReference type="GO" id="GO:0008168">
    <property type="term" value="F:methyltransferase activity"/>
    <property type="evidence" value="ECO:0007669"/>
    <property type="project" value="UniProtKB-KW"/>
</dbReference>
<accession>A0A3L8P1C2</accession>
<sequence>MWCARRQWRPVPHNYFDEPVAADYDDDTDVRFSAEHLALESGFLAELASPGGRALELAIGTGRVALPLAARGVEVHGIELSQAMVDRLREKPGGREIPVTLGDYTSADADGTFDVAYLVFNTIGNVTTQDAQVATFANAARHLRPGGCFVVETSVPGVSRIAPQERFRVFDHSSEHVGYDEYDRVTQAMWSHHLTFGPEGTVRRNSVPFRYAWPAELDLMARLAGMRLRERWAWWDRTPFTDTSTSHVSVWEKSRD</sequence>
<reference evidence="5 6" key="1">
    <citation type="submission" date="2018-10" db="EMBL/GenBank/DDBJ databases">
        <title>Marmoricola sp. 4Q3S-7 whole genome shotgun sequence.</title>
        <authorList>
            <person name="Li F."/>
        </authorList>
    </citation>
    <scope>NUCLEOTIDE SEQUENCE [LARGE SCALE GENOMIC DNA]</scope>
    <source>
        <strain evidence="5 6">4Q3S-7</strain>
    </source>
</reference>